<proteinExistence type="predicted"/>
<dbReference type="Proteomes" id="UP000269692">
    <property type="component" value="Unassembled WGS sequence"/>
</dbReference>
<gene>
    <name evidence="1" type="ORF">D9R14_00385</name>
</gene>
<dbReference type="Pfam" id="PF07845">
    <property type="entry name" value="DUF1636"/>
    <property type="match status" value="1"/>
</dbReference>
<dbReference type="EMBL" id="RCTF01000001">
    <property type="protein sequence ID" value="RLP81944.1"/>
    <property type="molecule type" value="Genomic_DNA"/>
</dbReference>
<dbReference type="OrthoDB" id="424426at2"/>
<organism evidence="1 2">
    <name type="scientific">Xanthobacter tagetidis</name>
    <dbReference type="NCBI Taxonomy" id="60216"/>
    <lineage>
        <taxon>Bacteria</taxon>
        <taxon>Pseudomonadati</taxon>
        <taxon>Pseudomonadota</taxon>
        <taxon>Alphaproteobacteria</taxon>
        <taxon>Hyphomicrobiales</taxon>
        <taxon>Xanthobacteraceae</taxon>
        <taxon>Xanthobacter</taxon>
    </lineage>
</organism>
<evidence type="ECO:0000313" key="1">
    <source>
        <dbReference type="EMBL" id="RLP81944.1"/>
    </source>
</evidence>
<sequence length="118" mass="12430">MTLFVCVTCGAEGDGRPARGEALLAAARAEGARAAAAIEPVRCLANCKRALSAAIVRADGWTYVFGDLDGASAPDLIEGARLLAAAEDGLMPWRGRPERLKRGMVARIPPLFPSKDRP</sequence>
<keyword evidence="2" id="KW-1185">Reference proteome</keyword>
<evidence type="ECO:0000313" key="2">
    <source>
        <dbReference type="Proteomes" id="UP000269692"/>
    </source>
</evidence>
<dbReference type="AlphaFoldDB" id="A0A3L7AP84"/>
<dbReference type="InterPro" id="IPR012863">
    <property type="entry name" value="DUF1636"/>
</dbReference>
<protein>
    <submittedName>
        <fullName evidence="1">DUF1636 domain-containing protein</fullName>
    </submittedName>
</protein>
<accession>A0A3L7AP84</accession>
<reference evidence="1 2" key="1">
    <citation type="submission" date="2018-10" db="EMBL/GenBank/DDBJ databases">
        <title>Xanthobacter tagetidis genome sequencing and assembly.</title>
        <authorList>
            <person name="Maclea K.S."/>
            <person name="Goen A.E."/>
            <person name="Fatima S.A."/>
        </authorList>
    </citation>
    <scope>NUCLEOTIDE SEQUENCE [LARGE SCALE GENOMIC DNA]</scope>
    <source>
        <strain evidence="1 2">ATCC 700314</strain>
    </source>
</reference>
<name>A0A3L7AP84_9HYPH</name>
<comment type="caution">
    <text evidence="1">The sequence shown here is derived from an EMBL/GenBank/DDBJ whole genome shotgun (WGS) entry which is preliminary data.</text>
</comment>